<evidence type="ECO:0000313" key="1">
    <source>
        <dbReference type="EMBL" id="SFV66243.1"/>
    </source>
</evidence>
<accession>A0A1W1CKK9</accession>
<protein>
    <recommendedName>
        <fullName evidence="2">Outer membrane protein beta-barrel domain-containing protein</fullName>
    </recommendedName>
</protein>
<dbReference type="AlphaFoldDB" id="A0A1W1CKK9"/>
<reference evidence="1" key="1">
    <citation type="submission" date="2016-10" db="EMBL/GenBank/DDBJ databases">
        <authorList>
            <person name="de Groot N.N."/>
        </authorList>
    </citation>
    <scope>NUCLEOTIDE SEQUENCE</scope>
</reference>
<gene>
    <name evidence="1" type="ORF">MNB_SM-6-834</name>
</gene>
<sequence length="272" mass="31163">MQIGKIIIKSVLILFIIETSLFAQEKAAYSIAYVGMDMDYREYSHGVLVDSEKSSISQMQGYELHYKYNFDRQKEDEYSTLDFAVTYLWGETEYAGSYLSNNTGYGSVVGTTDNEIADTVLNFSHTYHTAQAMEVSFGFGLGYRYWDRKLSIVQEELYEWFSLRPNIALHYFISDVKLSACFEYQYGLNPKMSASNISEDFNLGSANITETTLRASYDITDNFSIYGSYIYAYQTIQESNVVYDGSGNGYVEPDSKASNQYLKFGVTFKYLY</sequence>
<name>A0A1W1CKK9_9ZZZZ</name>
<organism evidence="1">
    <name type="scientific">hydrothermal vent metagenome</name>
    <dbReference type="NCBI Taxonomy" id="652676"/>
    <lineage>
        <taxon>unclassified sequences</taxon>
        <taxon>metagenomes</taxon>
        <taxon>ecological metagenomes</taxon>
    </lineage>
</organism>
<evidence type="ECO:0008006" key="2">
    <source>
        <dbReference type="Google" id="ProtNLM"/>
    </source>
</evidence>
<proteinExistence type="predicted"/>
<dbReference type="EMBL" id="FPHK01000099">
    <property type="protein sequence ID" value="SFV66243.1"/>
    <property type="molecule type" value="Genomic_DNA"/>
</dbReference>